<organism evidence="2 3">
    <name type="scientific">Stylophora pistillata</name>
    <name type="common">Smooth cauliflower coral</name>
    <dbReference type="NCBI Taxonomy" id="50429"/>
    <lineage>
        <taxon>Eukaryota</taxon>
        <taxon>Metazoa</taxon>
        <taxon>Cnidaria</taxon>
        <taxon>Anthozoa</taxon>
        <taxon>Hexacorallia</taxon>
        <taxon>Scleractinia</taxon>
        <taxon>Astrocoeniina</taxon>
        <taxon>Pocilloporidae</taxon>
        <taxon>Stylophora</taxon>
    </lineage>
</organism>
<comment type="caution">
    <text evidence="2">The sequence shown here is derived from an EMBL/GenBank/DDBJ whole genome shotgun (WGS) entry which is preliminary data.</text>
</comment>
<sequence length="162" mass="18629">MMLQRHVFKRITGDALSDVCLRECYVDVRCQSFNYVFTQDICELSDRTKEARPEDYVPNPERFYFKGDYERVPLGSIPELPAETCQEIKMSEGGQAVSGKYWFYSIIPDETVLAPCDMKTEAGSCAGDSSPSKAFIFSLYNVKGYNPVKLTQYRYQQYVVQM</sequence>
<dbReference type="InterPro" id="IPR003609">
    <property type="entry name" value="Pan_app"/>
</dbReference>
<reference evidence="3" key="1">
    <citation type="journal article" date="2017" name="bioRxiv">
        <title>Comparative analysis of the genomes of Stylophora pistillata and Acropora digitifera provides evidence for extensive differences between species of corals.</title>
        <authorList>
            <person name="Voolstra C.R."/>
            <person name="Li Y."/>
            <person name="Liew Y.J."/>
            <person name="Baumgarten S."/>
            <person name="Zoccola D."/>
            <person name="Flot J.-F."/>
            <person name="Tambutte S."/>
            <person name="Allemand D."/>
            <person name="Aranda M."/>
        </authorList>
    </citation>
    <scope>NUCLEOTIDE SEQUENCE [LARGE SCALE GENOMIC DNA]</scope>
</reference>
<keyword evidence="3" id="KW-1185">Reference proteome</keyword>
<accession>A0A2B4R623</accession>
<protein>
    <recommendedName>
        <fullName evidence="1">Apple domain-containing protein</fullName>
    </recommendedName>
</protein>
<dbReference type="Pfam" id="PF00024">
    <property type="entry name" value="PAN_1"/>
    <property type="match status" value="1"/>
</dbReference>
<dbReference type="EMBL" id="LSMT01001721">
    <property type="protein sequence ID" value="PFX11940.1"/>
    <property type="molecule type" value="Genomic_DNA"/>
</dbReference>
<proteinExistence type="predicted"/>
<evidence type="ECO:0000313" key="2">
    <source>
        <dbReference type="EMBL" id="PFX11940.1"/>
    </source>
</evidence>
<evidence type="ECO:0000259" key="1">
    <source>
        <dbReference type="Pfam" id="PF00024"/>
    </source>
</evidence>
<dbReference type="Proteomes" id="UP000225706">
    <property type="component" value="Unassembled WGS sequence"/>
</dbReference>
<dbReference type="OrthoDB" id="5948405at2759"/>
<dbReference type="AlphaFoldDB" id="A0A2B4R623"/>
<feature type="domain" description="Apple" evidence="1">
    <location>
        <begin position="18"/>
        <end position="65"/>
    </location>
</feature>
<evidence type="ECO:0000313" key="3">
    <source>
        <dbReference type="Proteomes" id="UP000225706"/>
    </source>
</evidence>
<dbReference type="SUPFAM" id="SSF57414">
    <property type="entry name" value="Hairpin loop containing domain-like"/>
    <property type="match status" value="1"/>
</dbReference>
<name>A0A2B4R623_STYPI</name>
<gene>
    <name evidence="2" type="ORF">AWC38_SpisGene24178</name>
</gene>